<dbReference type="PANTHER" id="PTHR23220:SF118">
    <property type="entry name" value="INTEGRIN ALPHA-X"/>
    <property type="match status" value="1"/>
</dbReference>
<dbReference type="InterPro" id="IPR048633">
    <property type="entry name" value="ITGAX-like_Ig_3"/>
</dbReference>
<feature type="domain" description="Integrin alpha-X-like third Ig-like" evidence="9">
    <location>
        <begin position="47"/>
        <end position="218"/>
    </location>
</feature>
<sequence length="272" mass="30645">VEFMVDFHVSPTADLGDMLMLMASAVSDNRVSSNDATKASSQLRVLYAIYVTITSLEESSKYQNFTSHDTSIQHIYKVMNLGARHLPLSVIFLFPVRLGKMSVWENTNITSSQPQITKCVTKALMAPTENYQKLLSRSPLLNCSVGWCVRADCQINDLEAQSSLIFTINGSVTKDWTTQMEQEKISLQSWAEIVYDNWTYHQSQHVTRAQAQTVLEVLEGYNYLSIIVGSSVGGLVLLALIIAALYKMGFFKRQYKEMLESPEDVNMEEEEA</sequence>
<dbReference type="PROSITE" id="PS00242">
    <property type="entry name" value="INTEGRIN_ALPHA"/>
    <property type="match status" value="1"/>
</dbReference>
<dbReference type="Gene3D" id="2.60.40.1530">
    <property type="entry name" value="ntegrin, alpha v. Chain A, domain 4"/>
    <property type="match status" value="1"/>
</dbReference>
<dbReference type="Proteomes" id="UP000228934">
    <property type="component" value="Unassembled WGS sequence"/>
</dbReference>
<reference evidence="11" key="1">
    <citation type="journal article" date="2017" name="Nat. Commun.">
        <title>The North American bullfrog draft genome provides insight into hormonal regulation of long noncoding RNA.</title>
        <authorList>
            <person name="Hammond S.A."/>
            <person name="Warren R.L."/>
            <person name="Vandervalk B.P."/>
            <person name="Kucuk E."/>
            <person name="Khan H."/>
            <person name="Gibb E.A."/>
            <person name="Pandoh P."/>
            <person name="Kirk H."/>
            <person name="Zhao Y."/>
            <person name="Jones M."/>
            <person name="Mungall A.J."/>
            <person name="Coope R."/>
            <person name="Pleasance S."/>
            <person name="Moore R.A."/>
            <person name="Holt R.A."/>
            <person name="Round J.M."/>
            <person name="Ohora S."/>
            <person name="Walle B.V."/>
            <person name="Veldhoen N."/>
            <person name="Helbing C.C."/>
            <person name="Birol I."/>
        </authorList>
    </citation>
    <scope>NUCLEOTIDE SEQUENCE [LARGE SCALE GENOMIC DNA]</scope>
</reference>
<dbReference type="GO" id="GO:0007229">
    <property type="term" value="P:integrin-mediated signaling pathway"/>
    <property type="evidence" value="ECO:0007669"/>
    <property type="project" value="UniProtKB-KW"/>
</dbReference>
<dbReference type="GO" id="GO:0008305">
    <property type="term" value="C:integrin complex"/>
    <property type="evidence" value="ECO:0007669"/>
    <property type="project" value="TreeGrafter"/>
</dbReference>
<gene>
    <name evidence="10" type="ORF">AB205_0155040</name>
</gene>
<comment type="similarity">
    <text evidence="2">Belongs to the integrin alpha chain family.</text>
</comment>
<evidence type="ECO:0000259" key="9">
    <source>
        <dbReference type="Pfam" id="PF21520"/>
    </source>
</evidence>
<protein>
    <recommendedName>
        <fullName evidence="9">Integrin alpha-X-like third Ig-like domain-containing protein</fullName>
    </recommendedName>
</protein>
<dbReference type="GO" id="GO:0033627">
    <property type="term" value="P:cell adhesion mediated by integrin"/>
    <property type="evidence" value="ECO:0007669"/>
    <property type="project" value="TreeGrafter"/>
</dbReference>
<dbReference type="Pfam" id="PF21520">
    <property type="entry name" value="ITGAX-like_Ig_3"/>
    <property type="match status" value="1"/>
</dbReference>
<proteinExistence type="inferred from homology"/>
<keyword evidence="7" id="KW-0325">Glycoprotein</keyword>
<keyword evidence="3" id="KW-0130">Cell adhesion</keyword>
<dbReference type="Pfam" id="PF00357">
    <property type="entry name" value="Integrin_alpha"/>
    <property type="match status" value="1"/>
</dbReference>
<evidence type="ECO:0000256" key="6">
    <source>
        <dbReference type="ARBA" id="ARBA00023170"/>
    </source>
</evidence>
<evidence type="ECO:0000256" key="1">
    <source>
        <dbReference type="ARBA" id="ARBA00004479"/>
    </source>
</evidence>
<keyword evidence="5 8" id="KW-0472">Membrane</keyword>
<dbReference type="GO" id="GO:0098609">
    <property type="term" value="P:cell-cell adhesion"/>
    <property type="evidence" value="ECO:0007669"/>
    <property type="project" value="TreeGrafter"/>
</dbReference>
<dbReference type="EMBL" id="KV948866">
    <property type="protein sequence ID" value="PIO26298.1"/>
    <property type="molecule type" value="Genomic_DNA"/>
</dbReference>
<dbReference type="GO" id="GO:0009897">
    <property type="term" value="C:external side of plasma membrane"/>
    <property type="evidence" value="ECO:0007669"/>
    <property type="project" value="TreeGrafter"/>
</dbReference>
<evidence type="ECO:0000313" key="10">
    <source>
        <dbReference type="EMBL" id="PIO26298.1"/>
    </source>
</evidence>
<dbReference type="OrthoDB" id="9908783at2759"/>
<evidence type="ECO:0000256" key="2">
    <source>
        <dbReference type="ARBA" id="ARBA00008054"/>
    </source>
</evidence>
<keyword evidence="4" id="KW-0401">Integrin</keyword>
<dbReference type="SUPFAM" id="SSF69179">
    <property type="entry name" value="Integrin domains"/>
    <property type="match status" value="1"/>
</dbReference>
<evidence type="ECO:0000256" key="8">
    <source>
        <dbReference type="SAM" id="Phobius"/>
    </source>
</evidence>
<comment type="subcellular location">
    <subcellularLocation>
        <location evidence="1">Membrane</location>
        <topology evidence="1">Single-pass type I membrane protein</topology>
    </subcellularLocation>
</comment>
<feature type="transmembrane region" description="Helical" evidence="8">
    <location>
        <begin position="223"/>
        <end position="246"/>
    </location>
</feature>
<evidence type="ECO:0000256" key="7">
    <source>
        <dbReference type="ARBA" id="ARBA00023180"/>
    </source>
</evidence>
<organism evidence="10 11">
    <name type="scientific">Aquarana catesbeiana</name>
    <name type="common">American bullfrog</name>
    <name type="synonym">Rana catesbeiana</name>
    <dbReference type="NCBI Taxonomy" id="8400"/>
    <lineage>
        <taxon>Eukaryota</taxon>
        <taxon>Metazoa</taxon>
        <taxon>Chordata</taxon>
        <taxon>Craniata</taxon>
        <taxon>Vertebrata</taxon>
        <taxon>Euteleostomi</taxon>
        <taxon>Amphibia</taxon>
        <taxon>Batrachia</taxon>
        <taxon>Anura</taxon>
        <taxon>Neobatrachia</taxon>
        <taxon>Ranoidea</taxon>
        <taxon>Ranidae</taxon>
        <taxon>Aquarana</taxon>
    </lineage>
</organism>
<accession>A0A2G9REH5</accession>
<evidence type="ECO:0000313" key="11">
    <source>
        <dbReference type="Proteomes" id="UP000228934"/>
    </source>
</evidence>
<dbReference type="GO" id="GO:0005178">
    <property type="term" value="F:integrin binding"/>
    <property type="evidence" value="ECO:0007669"/>
    <property type="project" value="TreeGrafter"/>
</dbReference>
<keyword evidence="8" id="KW-0812">Transmembrane</keyword>
<dbReference type="InterPro" id="IPR018184">
    <property type="entry name" value="Integrin_alpha_C_CS"/>
</dbReference>
<feature type="non-terminal residue" evidence="10">
    <location>
        <position position="1"/>
    </location>
</feature>
<evidence type="ECO:0000256" key="3">
    <source>
        <dbReference type="ARBA" id="ARBA00022889"/>
    </source>
</evidence>
<dbReference type="Gene3D" id="1.20.5.930">
    <property type="entry name" value="Bicelle-embedded integrin alpha(iib) transmembrane segment"/>
    <property type="match status" value="1"/>
</dbReference>
<name>A0A2G9REH5_AQUCT</name>
<evidence type="ECO:0000256" key="5">
    <source>
        <dbReference type="ARBA" id="ARBA00023136"/>
    </source>
</evidence>
<dbReference type="InterPro" id="IPR032695">
    <property type="entry name" value="Integrin_dom_sf"/>
</dbReference>
<keyword evidence="6" id="KW-0675">Receptor</keyword>
<evidence type="ECO:0000256" key="4">
    <source>
        <dbReference type="ARBA" id="ARBA00023037"/>
    </source>
</evidence>
<dbReference type="GO" id="GO:0007160">
    <property type="term" value="P:cell-matrix adhesion"/>
    <property type="evidence" value="ECO:0007669"/>
    <property type="project" value="TreeGrafter"/>
</dbReference>
<keyword evidence="11" id="KW-1185">Reference proteome</keyword>
<dbReference type="PANTHER" id="PTHR23220">
    <property type="entry name" value="INTEGRIN ALPHA"/>
    <property type="match status" value="1"/>
</dbReference>
<keyword evidence="8" id="KW-1133">Transmembrane helix</keyword>
<dbReference type="AlphaFoldDB" id="A0A2G9REH5"/>